<keyword evidence="1" id="KW-0812">Transmembrane</keyword>
<dbReference type="EMBL" id="BLAX01000001">
    <property type="protein sequence ID" value="GET33621.1"/>
    <property type="molecule type" value="Genomic_DNA"/>
</dbReference>
<reference evidence="2 3" key="1">
    <citation type="submission" date="2019-10" db="EMBL/GenBank/DDBJ databases">
        <title>Prolixibacter strains distinguished by the presence of nitrate reductase genes were adept at nitrate-dependent anaerobic corrosion of metallic iron and carbon steel.</title>
        <authorList>
            <person name="Iino T."/>
            <person name="Shono N."/>
            <person name="Ito K."/>
            <person name="Nakamura R."/>
            <person name="Sueoka K."/>
            <person name="Harayama S."/>
            <person name="Ohkuma M."/>
        </authorList>
    </citation>
    <scope>NUCLEOTIDE SEQUENCE [LARGE SCALE GENOMIC DNA]</scope>
    <source>
        <strain evidence="2 3">JCM 13498</strain>
    </source>
</reference>
<evidence type="ECO:0000313" key="2">
    <source>
        <dbReference type="EMBL" id="GET33621.1"/>
    </source>
</evidence>
<dbReference type="RefSeq" id="WP_025864181.1">
    <property type="nucleotide sequence ID" value="NZ_BLAX01000001.1"/>
</dbReference>
<sequence>MIKKEFKEIIKQQVRSKVSQLSTWKQVRYQGGRLYYETTIIANEISDYPTEIKIYYLETLLNQKFIIQDNLPSEAPDITAELKDWIQTMIARLKINNLKETENFQDKDIDEISFDNLNIDTNLKQILLSRIDEIKKCIKSKAYLSVLFLTGSVMEGLLLGYALQYPKLFNSSPSVPKDESNKVKTLNNWTLSDFINVASQLGLLNEDVKKHSHTLRDFRNYIHPKEQLKSLFNPDEGTSKINWYVLKACVIQLSDNEKKLKNK</sequence>
<evidence type="ECO:0000256" key="1">
    <source>
        <dbReference type="SAM" id="Phobius"/>
    </source>
</evidence>
<protein>
    <submittedName>
        <fullName evidence="2">Uncharacterized protein</fullName>
    </submittedName>
</protein>
<name>A0A5M4B138_9BACT</name>
<dbReference type="OrthoDB" id="6121546at2"/>
<feature type="transmembrane region" description="Helical" evidence="1">
    <location>
        <begin position="142"/>
        <end position="163"/>
    </location>
</feature>
<accession>A0A5M4B138</accession>
<dbReference type="Proteomes" id="UP000391834">
    <property type="component" value="Unassembled WGS sequence"/>
</dbReference>
<comment type="caution">
    <text evidence="2">The sequence shown here is derived from an EMBL/GenBank/DDBJ whole genome shotgun (WGS) entry which is preliminary data.</text>
</comment>
<gene>
    <name evidence="2" type="ORF">PbJCM13498_24840</name>
</gene>
<keyword evidence="1" id="KW-1133">Transmembrane helix</keyword>
<organism evidence="2 3">
    <name type="scientific">Prolixibacter bellariivorans</name>
    <dbReference type="NCBI Taxonomy" id="314319"/>
    <lineage>
        <taxon>Bacteria</taxon>
        <taxon>Pseudomonadati</taxon>
        <taxon>Bacteroidota</taxon>
        <taxon>Bacteroidia</taxon>
        <taxon>Marinilabiliales</taxon>
        <taxon>Prolixibacteraceae</taxon>
        <taxon>Prolixibacter</taxon>
    </lineage>
</organism>
<keyword evidence="1" id="KW-0472">Membrane</keyword>
<evidence type="ECO:0000313" key="3">
    <source>
        <dbReference type="Proteomes" id="UP000391834"/>
    </source>
</evidence>
<keyword evidence="3" id="KW-1185">Reference proteome</keyword>
<dbReference type="AlphaFoldDB" id="A0A5M4B138"/>
<proteinExistence type="predicted"/>